<dbReference type="RefSeq" id="WP_162443528.1">
    <property type="nucleotide sequence ID" value="NZ_CP048222.1"/>
</dbReference>
<gene>
    <name evidence="2" type="ORF">GXP67_13110</name>
</gene>
<dbReference type="Proteomes" id="UP000480178">
    <property type="component" value="Chromosome"/>
</dbReference>
<accession>A0A6C0GHR6</accession>
<dbReference type="KEGG" id="rhoz:GXP67_13110"/>
<proteinExistence type="predicted"/>
<evidence type="ECO:0000259" key="1">
    <source>
        <dbReference type="Pfam" id="PF18962"/>
    </source>
</evidence>
<dbReference type="PROSITE" id="PS50818">
    <property type="entry name" value="INTEIN_C_TER"/>
    <property type="match status" value="1"/>
</dbReference>
<feature type="domain" description="Secretion system C-terminal sorting" evidence="1">
    <location>
        <begin position="88"/>
        <end position="164"/>
    </location>
</feature>
<dbReference type="Pfam" id="PF18962">
    <property type="entry name" value="Por_Secre_tail"/>
    <property type="match status" value="1"/>
</dbReference>
<protein>
    <submittedName>
        <fullName evidence="2">T9SS type A sorting domain-containing protein</fullName>
    </submittedName>
</protein>
<evidence type="ECO:0000313" key="2">
    <source>
        <dbReference type="EMBL" id="QHT67499.1"/>
    </source>
</evidence>
<dbReference type="EMBL" id="CP048222">
    <property type="protein sequence ID" value="QHT67499.1"/>
    <property type="molecule type" value="Genomic_DNA"/>
</dbReference>
<reference evidence="2 3" key="1">
    <citation type="submission" date="2020-01" db="EMBL/GenBank/DDBJ databases">
        <authorList>
            <person name="Kim M.K."/>
        </authorList>
    </citation>
    <scope>NUCLEOTIDE SEQUENCE [LARGE SCALE GENOMIC DNA]</scope>
    <source>
        <strain evidence="2 3">172606-1</strain>
    </source>
</reference>
<sequence length="168" mass="18403">MKKQLLILYIALANLSFIGGIKANHTYSPPCQVKNISAKELRPQVKNNEPVQIALVKHNYSVSPVSDSLRGTNADLLFSNDKISISSVYPNPASAIASIDYVLAGSTTHAKIILCNVLGNVVGEYTLVRDARRLNISTLELTSGVYFYALYVDGKNLVTRKLIIKHNS</sequence>
<name>A0A6C0GHR6_9BACT</name>
<dbReference type="AlphaFoldDB" id="A0A6C0GHR6"/>
<evidence type="ECO:0000313" key="3">
    <source>
        <dbReference type="Proteomes" id="UP000480178"/>
    </source>
</evidence>
<dbReference type="InterPro" id="IPR030934">
    <property type="entry name" value="Intein_C"/>
</dbReference>
<dbReference type="NCBIfam" id="TIGR04183">
    <property type="entry name" value="Por_Secre_tail"/>
    <property type="match status" value="1"/>
</dbReference>
<dbReference type="InterPro" id="IPR026444">
    <property type="entry name" value="Secre_tail"/>
</dbReference>
<keyword evidence="3" id="KW-1185">Reference proteome</keyword>
<organism evidence="2 3">
    <name type="scientific">Rhodocytophaga rosea</name>
    <dbReference type="NCBI Taxonomy" id="2704465"/>
    <lineage>
        <taxon>Bacteria</taxon>
        <taxon>Pseudomonadati</taxon>
        <taxon>Bacteroidota</taxon>
        <taxon>Cytophagia</taxon>
        <taxon>Cytophagales</taxon>
        <taxon>Rhodocytophagaceae</taxon>
        <taxon>Rhodocytophaga</taxon>
    </lineage>
</organism>